<dbReference type="KEGG" id="amol:AMOL_0928"/>
<evidence type="ECO:0000313" key="4">
    <source>
        <dbReference type="Proteomes" id="UP000221222"/>
    </source>
</evidence>
<reference evidence="3 4" key="1">
    <citation type="submission" date="2017-09" db="EMBL/GenBank/DDBJ databases">
        <title>Arcobacter canalis sp. nov., a new species isolated from a water canal contaminated with urban sewage.</title>
        <authorList>
            <person name="Perez-Cataluna A."/>
            <person name="Salas-Masso N."/>
            <person name="Figueras M.J."/>
        </authorList>
    </citation>
    <scope>NUCLEOTIDE SEQUENCE [LARGE SCALE GENOMIC DNA]</scope>
    <source>
        <strain evidence="3 4">F98-3</strain>
    </source>
</reference>
<keyword evidence="4" id="KW-1185">Reference proteome</keyword>
<evidence type="ECO:0000313" key="5">
    <source>
        <dbReference type="Proteomes" id="UP000262712"/>
    </source>
</evidence>
<dbReference type="EMBL" id="CP032098">
    <property type="protein sequence ID" value="AXX91921.1"/>
    <property type="molecule type" value="Genomic_DNA"/>
</dbReference>
<sequence>MLLAINSDIFRTAIDEWLSKDLPAIKYVIKSTIASLLALTICMYFNLSMPQTAVFTVFIVMQPFSGLVYSKSFYRLIGTFIGTMMAIVLVGAYAQDRVSFTLFFSLWVGLCAAIGFMARNFMTYGFVLSGYTIALVTMPIITDRIQDIFIFSMDRLSEVVIGLLCASFISEILFPEKLGKTLDKVEKGKFDLLLNTFKSSENIFDFDKESINYNKDILGTDALRVNSNFETSMKQTKKLYYKRLNSEFMHISTTYFSLKNIINNNKDNSFYINTIKSIYKMLEKCLNKYIDEPKTAKNINTLIYDLKNTKTQIIKKAKEDKNLIKNNFDLEHDYKSTIYLITRIISELSEYCTTYLNFLSDDKSIKKLEKFSQNLKFSTYTDNVLISVMIIRGAFAFIIMMVFWMATGWKYAPFAVIPAVANTLLLSTAPNPVGATKGFLTGTILALIITPIYNFYIIPMYINDVFSFWIFLSPALAFISLLMILPGKNTIGFGILLVFINTAAIYSHYNMHFIPFADMSLATILGLLISGLSYILIDFASTAWIESRVKKALNIQLEKSIKDKLALQRVKLESTGFDLVQRYSTVGRLDNKSNRMIFRWVLSTLEIGKAIINIRRISTLFTNKRPSQVHKILTLIRKYFDNENLKDKDEQLKQIKLHIEDFEHIHLNSANDQILLKDIYLNFSIIYSIIKNREFLPIKGEI</sequence>
<accession>A0A2G1DIJ0</accession>
<proteinExistence type="predicted"/>
<protein>
    <submittedName>
        <fullName evidence="2">Fusaric acid resistance efflux pump, inner membrane transporter</fullName>
    </submittedName>
</protein>
<evidence type="ECO:0000313" key="2">
    <source>
        <dbReference type="EMBL" id="AXX91921.1"/>
    </source>
</evidence>
<keyword evidence="1" id="KW-0812">Transmembrane</keyword>
<dbReference type="AlphaFoldDB" id="A0A2G1DIJ0"/>
<feature type="transmembrane region" description="Helical" evidence="1">
    <location>
        <begin position="76"/>
        <end position="94"/>
    </location>
</feature>
<reference evidence="2 5" key="2">
    <citation type="submission" date="2018-08" db="EMBL/GenBank/DDBJ databases">
        <title>Complete genome of the Arcobacter molluscorum type strain LMG 25693.</title>
        <authorList>
            <person name="Miller W.G."/>
            <person name="Yee E."/>
            <person name="Bono J.L."/>
        </authorList>
    </citation>
    <scope>NUCLEOTIDE SEQUENCE [LARGE SCALE GENOMIC DNA]</scope>
    <source>
        <strain evidence="2 5">CECT 7696</strain>
    </source>
</reference>
<evidence type="ECO:0000313" key="3">
    <source>
        <dbReference type="EMBL" id="PHO18323.1"/>
    </source>
</evidence>
<feature type="transmembrane region" description="Helical" evidence="1">
    <location>
        <begin position="439"/>
        <end position="459"/>
    </location>
</feature>
<dbReference type="Pfam" id="PF04632">
    <property type="entry name" value="FUSC"/>
    <property type="match status" value="1"/>
</dbReference>
<feature type="transmembrane region" description="Helical" evidence="1">
    <location>
        <begin position="124"/>
        <end position="142"/>
    </location>
</feature>
<dbReference type="InterPro" id="IPR006726">
    <property type="entry name" value="PHBA_efflux_AaeB/fusaric-R"/>
</dbReference>
<gene>
    <name evidence="2" type="ORF">AMOL_0928</name>
    <name evidence="3" type="ORF">CPU12_06275</name>
</gene>
<evidence type="ECO:0000256" key="1">
    <source>
        <dbReference type="SAM" id="Phobius"/>
    </source>
</evidence>
<dbReference type="RefSeq" id="WP_099342245.1">
    <property type="nucleotide sequence ID" value="NZ_CP032098.1"/>
</dbReference>
<feature type="transmembrane region" description="Helical" evidence="1">
    <location>
        <begin position="384"/>
        <end position="405"/>
    </location>
</feature>
<dbReference type="GO" id="GO:0022857">
    <property type="term" value="F:transmembrane transporter activity"/>
    <property type="evidence" value="ECO:0007669"/>
    <property type="project" value="InterPro"/>
</dbReference>
<dbReference type="Proteomes" id="UP000262712">
    <property type="component" value="Chromosome"/>
</dbReference>
<feature type="transmembrane region" description="Helical" evidence="1">
    <location>
        <begin position="148"/>
        <end position="174"/>
    </location>
</feature>
<dbReference type="Proteomes" id="UP000221222">
    <property type="component" value="Unassembled WGS sequence"/>
</dbReference>
<organism evidence="3 4">
    <name type="scientific">Malaciobacter molluscorum LMG 25693</name>
    <dbReference type="NCBI Taxonomy" id="870501"/>
    <lineage>
        <taxon>Bacteria</taxon>
        <taxon>Pseudomonadati</taxon>
        <taxon>Campylobacterota</taxon>
        <taxon>Epsilonproteobacteria</taxon>
        <taxon>Campylobacterales</taxon>
        <taxon>Arcobacteraceae</taxon>
        <taxon>Malaciobacter</taxon>
    </lineage>
</organism>
<dbReference type="EMBL" id="NXFY01000007">
    <property type="protein sequence ID" value="PHO18323.1"/>
    <property type="molecule type" value="Genomic_DNA"/>
</dbReference>
<feature type="transmembrane region" description="Helical" evidence="1">
    <location>
        <begin position="521"/>
        <end position="545"/>
    </location>
</feature>
<feature type="transmembrane region" description="Helical" evidence="1">
    <location>
        <begin position="491"/>
        <end position="509"/>
    </location>
</feature>
<name>A0A2G1DIJ0_9BACT</name>
<feature type="transmembrane region" description="Helical" evidence="1">
    <location>
        <begin position="100"/>
        <end position="117"/>
    </location>
</feature>
<keyword evidence="1" id="KW-0472">Membrane</keyword>
<dbReference type="GO" id="GO:0005886">
    <property type="term" value="C:plasma membrane"/>
    <property type="evidence" value="ECO:0007669"/>
    <property type="project" value="InterPro"/>
</dbReference>
<feature type="transmembrane region" description="Helical" evidence="1">
    <location>
        <begin position="465"/>
        <end position="484"/>
    </location>
</feature>
<keyword evidence="1" id="KW-1133">Transmembrane helix</keyword>